<accession>A0A310SBN4</accession>
<reference evidence="2 3" key="1">
    <citation type="submission" date="2015-07" db="EMBL/GenBank/DDBJ databases">
        <title>The genome of Eufriesea mexicana.</title>
        <authorList>
            <person name="Pan H."/>
            <person name="Kapheim K."/>
        </authorList>
    </citation>
    <scope>NUCLEOTIDE SEQUENCE [LARGE SCALE GENOMIC DNA]</scope>
    <source>
        <strain evidence="2">0111107269</strain>
        <tissue evidence="2">Whole body</tissue>
    </source>
</reference>
<dbReference type="EMBL" id="KQ770716">
    <property type="protein sequence ID" value="OAD52613.1"/>
    <property type="molecule type" value="Genomic_DNA"/>
</dbReference>
<name>A0A310SBN4_9HYME</name>
<dbReference type="Proteomes" id="UP000250275">
    <property type="component" value="Unassembled WGS sequence"/>
</dbReference>
<sequence>MYTGVEGTIGGKKPVQQFRLPPLSIKLDFSPENSFSMGICNGLGVTNFIRYPFSGKLMNGFCKRFIAIMIDSLYLYEDQDDLSDGFMEEISSVLRCQHPLTRGHSSPGRHLAEPQGGSINHPRGDGTPNLFKPPKDVEANTHPQYYSQSIGIDTPIIYISHHKATETGFERVLHQIQEVKINLHHQGVLTQIQSSQDKPNIIKLSVREQ</sequence>
<evidence type="ECO:0000313" key="3">
    <source>
        <dbReference type="Proteomes" id="UP000250275"/>
    </source>
</evidence>
<evidence type="ECO:0000256" key="1">
    <source>
        <dbReference type="SAM" id="MobiDB-lite"/>
    </source>
</evidence>
<gene>
    <name evidence="2" type="ORF">WN48_00633</name>
</gene>
<proteinExistence type="predicted"/>
<keyword evidence="3" id="KW-1185">Reference proteome</keyword>
<evidence type="ECO:0000313" key="2">
    <source>
        <dbReference type="EMBL" id="OAD52613.1"/>
    </source>
</evidence>
<feature type="region of interest" description="Disordered" evidence="1">
    <location>
        <begin position="102"/>
        <end position="131"/>
    </location>
</feature>
<organism evidence="2 3">
    <name type="scientific">Eufriesea mexicana</name>
    <dbReference type="NCBI Taxonomy" id="516756"/>
    <lineage>
        <taxon>Eukaryota</taxon>
        <taxon>Metazoa</taxon>
        <taxon>Ecdysozoa</taxon>
        <taxon>Arthropoda</taxon>
        <taxon>Hexapoda</taxon>
        <taxon>Insecta</taxon>
        <taxon>Pterygota</taxon>
        <taxon>Neoptera</taxon>
        <taxon>Endopterygota</taxon>
        <taxon>Hymenoptera</taxon>
        <taxon>Apocrita</taxon>
        <taxon>Aculeata</taxon>
        <taxon>Apoidea</taxon>
        <taxon>Anthophila</taxon>
        <taxon>Apidae</taxon>
        <taxon>Eufriesea</taxon>
    </lineage>
</organism>
<dbReference type="AlphaFoldDB" id="A0A310SBN4"/>
<protein>
    <submittedName>
        <fullName evidence="2">Uncharacterized protein</fullName>
    </submittedName>
</protein>